<evidence type="ECO:0000313" key="14">
    <source>
        <dbReference type="Proteomes" id="UP000009328"/>
    </source>
</evidence>
<dbReference type="InterPro" id="IPR016162">
    <property type="entry name" value="Ald_DH_N"/>
</dbReference>
<evidence type="ECO:0000259" key="12">
    <source>
        <dbReference type="Pfam" id="PF00171"/>
    </source>
</evidence>
<protein>
    <recommendedName>
        <fullName evidence="4">Succinate-semialdehyde dehydrogenase, mitochondrial</fullName>
        <ecNumber evidence="9">1.2.1.16</ecNumber>
        <ecNumber evidence="3">1.2.1.24</ecNumber>
    </recommendedName>
    <alternativeName>
        <fullName evidence="6">NAD(+)-dependent succinic semialdehyde dehydrogenase</fullName>
    </alternativeName>
</protein>
<evidence type="ECO:0000256" key="10">
    <source>
        <dbReference type="PROSITE-ProRule" id="PRU10007"/>
    </source>
</evidence>
<name>K0KW68_WICCF</name>
<dbReference type="Gene3D" id="3.40.309.10">
    <property type="entry name" value="Aldehyde Dehydrogenase, Chain A, domain 2"/>
    <property type="match status" value="1"/>
</dbReference>
<dbReference type="FunFam" id="3.40.605.10:FF:000005">
    <property type="entry name" value="Succinate-semialdehyde dehydrogenase I"/>
    <property type="match status" value="1"/>
</dbReference>
<evidence type="ECO:0000256" key="2">
    <source>
        <dbReference type="ARBA" id="ARBA00009986"/>
    </source>
</evidence>
<accession>K0KW68</accession>
<dbReference type="GO" id="GO:0004777">
    <property type="term" value="F:succinate-semialdehyde dehydrogenase (NAD+) activity"/>
    <property type="evidence" value="ECO:0007669"/>
    <property type="project" value="UniProtKB-EC"/>
</dbReference>
<evidence type="ECO:0000256" key="1">
    <source>
        <dbReference type="ARBA" id="ARBA00005176"/>
    </source>
</evidence>
<keyword evidence="5 11" id="KW-0560">Oxidoreductase</keyword>
<dbReference type="Pfam" id="PF00171">
    <property type="entry name" value="Aldedh"/>
    <property type="match status" value="1"/>
</dbReference>
<sequence>MSIIKLSNQDLIQTKLFINGEWVSGSTNQEFPVLDPSTNQELLKVSIANEDDYNNAIDIAYDTFQSFKKTNPRDRSNMLNKLYHSMINHKEDLAKILCHENGKPYNECIGEITSAASFFQWYAEEAPRMYGDVIQSGISNKKILTLRQPIGVVGILTPWNFPAAMITRKLGAALAAGCTSIIKPASATPLTASAIAYLGHTEAGIPKGVVNVLPTNSSSKIGKLVCEHPKIKKISFTGSTGVGKTLQSHAASTLKKASFELGGNAPFIVFQDADLDKALEGLKICKFRQSGQTCVCANRIFVHESIYDEFLSKALEIVKGFKLGKGYDSDTTHGPLINKAAVQKMDELVKDAVSKGAKIEIGGSPITQGPLSSGNFFQPTILTNLKENMDIWEEEIFGPIAPFIPFSSEEQVINWNNKIDVGLAGYYYTQDINKLFKISEDLEIGMIGINTGALSEAALPFGGVKKSGFGREGSKYGIEDYTVIKSLVLG</sequence>
<dbReference type="AlphaFoldDB" id="K0KW68"/>
<dbReference type="STRING" id="1206466.K0KW68"/>
<dbReference type="InterPro" id="IPR016160">
    <property type="entry name" value="Ald_DH_CS_CYS"/>
</dbReference>
<comment type="catalytic activity">
    <reaction evidence="8">
        <text>succinate semialdehyde + NAD(+) + H2O = succinate + NADH + 2 H(+)</text>
        <dbReference type="Rhea" id="RHEA:13217"/>
        <dbReference type="ChEBI" id="CHEBI:15377"/>
        <dbReference type="ChEBI" id="CHEBI:15378"/>
        <dbReference type="ChEBI" id="CHEBI:30031"/>
        <dbReference type="ChEBI" id="CHEBI:57540"/>
        <dbReference type="ChEBI" id="CHEBI:57706"/>
        <dbReference type="ChEBI" id="CHEBI:57945"/>
        <dbReference type="EC" id="1.2.1.16"/>
    </reaction>
</comment>
<dbReference type="Proteomes" id="UP000009328">
    <property type="component" value="Unassembled WGS sequence"/>
</dbReference>
<comment type="similarity">
    <text evidence="2 11">Belongs to the aldehyde dehydrogenase family.</text>
</comment>
<dbReference type="InterPro" id="IPR050740">
    <property type="entry name" value="Aldehyde_DH_Superfamily"/>
</dbReference>
<organism evidence="13 14">
    <name type="scientific">Wickerhamomyces ciferrii (strain ATCC 14091 / BCRC 22168 / CBS 111 / JCM 3599 / NBRC 0793 / NRRL Y-1031 F-60-10)</name>
    <name type="common">Yeast</name>
    <name type="synonym">Pichia ciferrii</name>
    <dbReference type="NCBI Taxonomy" id="1206466"/>
    <lineage>
        <taxon>Eukaryota</taxon>
        <taxon>Fungi</taxon>
        <taxon>Dikarya</taxon>
        <taxon>Ascomycota</taxon>
        <taxon>Saccharomycotina</taxon>
        <taxon>Saccharomycetes</taxon>
        <taxon>Phaffomycetales</taxon>
        <taxon>Wickerhamomycetaceae</taxon>
        <taxon>Wickerhamomyces</taxon>
    </lineage>
</organism>
<evidence type="ECO:0000256" key="7">
    <source>
        <dbReference type="ARBA" id="ARBA00050387"/>
    </source>
</evidence>
<evidence type="ECO:0000256" key="8">
    <source>
        <dbReference type="ARBA" id="ARBA00052698"/>
    </source>
</evidence>
<dbReference type="GO" id="GO:0005737">
    <property type="term" value="C:cytoplasm"/>
    <property type="evidence" value="ECO:0007669"/>
    <property type="project" value="TreeGrafter"/>
</dbReference>
<dbReference type="CDD" id="cd07103">
    <property type="entry name" value="ALDH_F5_SSADH_GabD"/>
    <property type="match status" value="1"/>
</dbReference>
<dbReference type="GO" id="GO:0036243">
    <property type="term" value="F:succinate-semialdehyde dehydrogenase (NADP+) activity"/>
    <property type="evidence" value="ECO:0007669"/>
    <property type="project" value="RHEA"/>
</dbReference>
<gene>
    <name evidence="13" type="ORF">BN7_5325</name>
</gene>
<evidence type="ECO:0000256" key="6">
    <source>
        <dbReference type="ARBA" id="ARBA00030806"/>
    </source>
</evidence>
<dbReference type="eggNOG" id="KOG2451">
    <property type="taxonomic scope" value="Eukaryota"/>
</dbReference>
<comment type="caution">
    <text evidence="13">The sequence shown here is derived from an EMBL/GenBank/DDBJ whole genome shotgun (WGS) entry which is preliminary data.</text>
</comment>
<dbReference type="PANTHER" id="PTHR43353">
    <property type="entry name" value="SUCCINATE-SEMIALDEHYDE DEHYDROGENASE, MITOCHONDRIAL"/>
    <property type="match status" value="1"/>
</dbReference>
<dbReference type="EC" id="1.2.1.16" evidence="9"/>
<feature type="active site" evidence="10">
    <location>
        <position position="260"/>
    </location>
</feature>
<evidence type="ECO:0000256" key="3">
    <source>
        <dbReference type="ARBA" id="ARBA00013051"/>
    </source>
</evidence>
<comment type="pathway">
    <text evidence="1">Amino-acid degradation; 4-aminobutanoate degradation.</text>
</comment>
<dbReference type="InterPro" id="IPR016163">
    <property type="entry name" value="Ald_DH_C"/>
</dbReference>
<evidence type="ECO:0000256" key="4">
    <source>
        <dbReference type="ARBA" id="ARBA00019842"/>
    </source>
</evidence>
<dbReference type="HOGENOM" id="CLU_005391_5_3_1"/>
<proteinExistence type="inferred from homology"/>
<dbReference type="EC" id="1.2.1.24" evidence="3"/>
<evidence type="ECO:0000256" key="5">
    <source>
        <dbReference type="ARBA" id="ARBA00023002"/>
    </source>
</evidence>
<feature type="domain" description="Aldehyde dehydrogenase" evidence="12">
    <location>
        <begin position="22"/>
        <end position="486"/>
    </location>
</feature>
<dbReference type="Gene3D" id="3.40.605.10">
    <property type="entry name" value="Aldehyde Dehydrogenase, Chain A, domain 1"/>
    <property type="match status" value="1"/>
</dbReference>
<comment type="catalytic activity">
    <reaction evidence="7">
        <text>succinate semialdehyde + NADP(+) + H2O = succinate + NADPH + 2 H(+)</text>
        <dbReference type="Rhea" id="RHEA:13213"/>
        <dbReference type="ChEBI" id="CHEBI:15377"/>
        <dbReference type="ChEBI" id="CHEBI:15378"/>
        <dbReference type="ChEBI" id="CHEBI:30031"/>
        <dbReference type="ChEBI" id="CHEBI:57706"/>
        <dbReference type="ChEBI" id="CHEBI:57783"/>
        <dbReference type="ChEBI" id="CHEBI:58349"/>
        <dbReference type="EC" id="1.2.1.16"/>
    </reaction>
</comment>
<dbReference type="PROSITE" id="PS00687">
    <property type="entry name" value="ALDEHYDE_DEHYDR_GLU"/>
    <property type="match status" value="1"/>
</dbReference>
<dbReference type="PROSITE" id="PS00070">
    <property type="entry name" value="ALDEHYDE_DEHYDR_CYS"/>
    <property type="match status" value="1"/>
</dbReference>
<dbReference type="InterPro" id="IPR016161">
    <property type="entry name" value="Ald_DH/histidinol_DH"/>
</dbReference>
<dbReference type="PANTHER" id="PTHR43353:SF5">
    <property type="entry name" value="SUCCINATE-SEMIALDEHYDE DEHYDROGENASE, MITOCHONDRIAL"/>
    <property type="match status" value="1"/>
</dbReference>
<evidence type="ECO:0000256" key="11">
    <source>
        <dbReference type="RuleBase" id="RU003345"/>
    </source>
</evidence>
<dbReference type="InterPro" id="IPR029510">
    <property type="entry name" value="Ald_DH_CS_GLU"/>
</dbReference>
<dbReference type="GO" id="GO:0009450">
    <property type="term" value="P:gamma-aminobutyric acid catabolic process"/>
    <property type="evidence" value="ECO:0007669"/>
    <property type="project" value="TreeGrafter"/>
</dbReference>
<keyword evidence="14" id="KW-1185">Reference proteome</keyword>
<dbReference type="EMBL" id="CAIF01000208">
    <property type="protein sequence ID" value="CCH45739.1"/>
    <property type="molecule type" value="Genomic_DNA"/>
</dbReference>
<dbReference type="SUPFAM" id="SSF53720">
    <property type="entry name" value="ALDH-like"/>
    <property type="match status" value="1"/>
</dbReference>
<dbReference type="FunFam" id="3.40.309.10:FF:000004">
    <property type="entry name" value="Succinate-semialdehyde dehydrogenase I"/>
    <property type="match status" value="1"/>
</dbReference>
<evidence type="ECO:0000256" key="9">
    <source>
        <dbReference type="ARBA" id="ARBA00067047"/>
    </source>
</evidence>
<evidence type="ECO:0000313" key="13">
    <source>
        <dbReference type="EMBL" id="CCH45739.1"/>
    </source>
</evidence>
<dbReference type="InParanoid" id="K0KW68"/>
<dbReference type="InterPro" id="IPR015590">
    <property type="entry name" value="Aldehyde_DH_dom"/>
</dbReference>
<reference evidence="13 14" key="1">
    <citation type="journal article" date="2012" name="Eukaryot. Cell">
        <title>Draft genome sequence of Wickerhamomyces ciferrii NRRL Y-1031 F-60-10.</title>
        <authorList>
            <person name="Schneider J."/>
            <person name="Andrea H."/>
            <person name="Blom J."/>
            <person name="Jaenicke S."/>
            <person name="Ruckert C."/>
            <person name="Schorsch C."/>
            <person name="Szczepanowski R."/>
            <person name="Farwick M."/>
            <person name="Goesmann A."/>
            <person name="Puhler A."/>
            <person name="Schaffer S."/>
            <person name="Tauch A."/>
            <person name="Kohler T."/>
            <person name="Brinkrolf K."/>
        </authorList>
    </citation>
    <scope>NUCLEOTIDE SEQUENCE [LARGE SCALE GENOMIC DNA]</scope>
    <source>
        <strain evidence="14">ATCC 14091 / BCRC 22168 / CBS 111 / JCM 3599 / NBRC 0793 / NRRL Y-1031 F-60-10</strain>
    </source>
</reference>